<dbReference type="EMBL" id="CAJJDP010000164">
    <property type="protein sequence ID" value="CAD8213637.1"/>
    <property type="molecule type" value="Genomic_DNA"/>
</dbReference>
<gene>
    <name evidence="2" type="ORF">POCTA_138.1.T1620120</name>
</gene>
<evidence type="ECO:0000256" key="1">
    <source>
        <dbReference type="SAM" id="Phobius"/>
    </source>
</evidence>
<accession>A0A8S1YMG5</accession>
<dbReference type="PROSITE" id="PS51257">
    <property type="entry name" value="PROKAR_LIPOPROTEIN"/>
    <property type="match status" value="1"/>
</dbReference>
<evidence type="ECO:0000313" key="3">
    <source>
        <dbReference type="Proteomes" id="UP000683925"/>
    </source>
</evidence>
<evidence type="ECO:0008006" key="4">
    <source>
        <dbReference type="Google" id="ProtNLM"/>
    </source>
</evidence>
<keyword evidence="1" id="KW-1133">Transmembrane helix</keyword>
<evidence type="ECO:0000313" key="2">
    <source>
        <dbReference type="EMBL" id="CAD8213637.1"/>
    </source>
</evidence>
<protein>
    <recommendedName>
        <fullName evidence="4">Transmembrane protein</fullName>
    </recommendedName>
</protein>
<proteinExistence type="predicted"/>
<keyword evidence="3" id="KW-1185">Reference proteome</keyword>
<name>A0A8S1YMG5_PAROT</name>
<keyword evidence="1" id="KW-0472">Membrane</keyword>
<feature type="transmembrane region" description="Helical" evidence="1">
    <location>
        <begin position="45"/>
        <end position="63"/>
    </location>
</feature>
<reference evidence="2" key="1">
    <citation type="submission" date="2021-01" db="EMBL/GenBank/DDBJ databases">
        <authorList>
            <consortium name="Genoscope - CEA"/>
            <person name="William W."/>
        </authorList>
    </citation>
    <scope>NUCLEOTIDE SEQUENCE</scope>
</reference>
<organism evidence="2 3">
    <name type="scientific">Paramecium octaurelia</name>
    <dbReference type="NCBI Taxonomy" id="43137"/>
    <lineage>
        <taxon>Eukaryota</taxon>
        <taxon>Sar</taxon>
        <taxon>Alveolata</taxon>
        <taxon>Ciliophora</taxon>
        <taxon>Intramacronucleata</taxon>
        <taxon>Oligohymenophorea</taxon>
        <taxon>Peniculida</taxon>
        <taxon>Parameciidae</taxon>
        <taxon>Paramecium</taxon>
    </lineage>
</organism>
<comment type="caution">
    <text evidence="2">The sequence shown here is derived from an EMBL/GenBank/DDBJ whole genome shotgun (WGS) entry which is preliminary data.</text>
</comment>
<dbReference type="AlphaFoldDB" id="A0A8S1YMG5"/>
<sequence length="132" mass="15689">MREVVFNYFQSSSLNRAFIPQIQSQFIIQSCVLEWVTNSLQNYNLSYSLIILILVCQGLYFGCRNVIKHNINLLQNASWKATFWQLPKAFRQNQLRTIRRMSCIIYKDNILKIDGQNEVLKNQLMKKFSKYL</sequence>
<dbReference type="Proteomes" id="UP000683925">
    <property type="component" value="Unassembled WGS sequence"/>
</dbReference>
<keyword evidence="1" id="KW-0812">Transmembrane</keyword>